<protein>
    <recommendedName>
        <fullName evidence="7">Peptidase S8/S53 domain-containing protein</fullName>
    </recommendedName>
</protein>
<evidence type="ECO:0000259" key="7">
    <source>
        <dbReference type="Pfam" id="PF00082"/>
    </source>
</evidence>
<dbReference type="GO" id="GO:0004252">
    <property type="term" value="F:serine-type endopeptidase activity"/>
    <property type="evidence" value="ECO:0007669"/>
    <property type="project" value="InterPro"/>
</dbReference>
<dbReference type="GO" id="GO:0006508">
    <property type="term" value="P:proteolysis"/>
    <property type="evidence" value="ECO:0007669"/>
    <property type="project" value="UniProtKB-KW"/>
</dbReference>
<evidence type="ECO:0000256" key="3">
    <source>
        <dbReference type="ARBA" id="ARBA00022801"/>
    </source>
</evidence>
<evidence type="ECO:0000256" key="1">
    <source>
        <dbReference type="ARBA" id="ARBA00011073"/>
    </source>
</evidence>
<dbReference type="PROSITE" id="PS51892">
    <property type="entry name" value="SUBTILASE"/>
    <property type="match status" value="1"/>
</dbReference>
<feature type="domain" description="Peptidase S8/S53" evidence="7">
    <location>
        <begin position="196"/>
        <end position="485"/>
    </location>
</feature>
<dbReference type="InterPro" id="IPR015500">
    <property type="entry name" value="Peptidase_S8_subtilisin-rel"/>
</dbReference>
<keyword evidence="4" id="KW-0720">Serine protease</keyword>
<dbReference type="AlphaFoldDB" id="A0A660S9N4"/>
<dbReference type="InterPro" id="IPR050131">
    <property type="entry name" value="Peptidase_S8_subtilisin-like"/>
</dbReference>
<proteinExistence type="inferred from homology"/>
<keyword evidence="6" id="KW-1133">Transmembrane helix</keyword>
<dbReference type="PANTHER" id="PTHR43806">
    <property type="entry name" value="PEPTIDASE S8"/>
    <property type="match status" value="1"/>
</dbReference>
<dbReference type="Pfam" id="PF00082">
    <property type="entry name" value="Peptidase_S8"/>
    <property type="match status" value="1"/>
</dbReference>
<dbReference type="SUPFAM" id="SSF52743">
    <property type="entry name" value="Subtilisin-like"/>
    <property type="match status" value="1"/>
</dbReference>
<comment type="similarity">
    <text evidence="1 5">Belongs to the peptidase S8 family.</text>
</comment>
<feature type="transmembrane region" description="Helical" evidence="6">
    <location>
        <begin position="20"/>
        <end position="38"/>
    </location>
</feature>
<evidence type="ECO:0000256" key="5">
    <source>
        <dbReference type="PROSITE-ProRule" id="PRU01240"/>
    </source>
</evidence>
<evidence type="ECO:0000313" key="9">
    <source>
        <dbReference type="Proteomes" id="UP000282321"/>
    </source>
</evidence>
<accession>A0A660S9N4</accession>
<dbReference type="InterPro" id="IPR000209">
    <property type="entry name" value="Peptidase_S8/S53_dom"/>
</dbReference>
<reference evidence="8 9" key="1">
    <citation type="submission" date="2018-06" db="EMBL/GenBank/DDBJ databases">
        <title>Extensive metabolic versatility and redundancy in microbially diverse, dynamic hydrothermal sediments.</title>
        <authorList>
            <person name="Dombrowski N."/>
            <person name="Teske A."/>
            <person name="Baker B.J."/>
        </authorList>
    </citation>
    <scope>NUCLEOTIDE SEQUENCE [LARGE SCALE GENOMIC DNA]</scope>
    <source>
        <strain evidence="8">B35_G9</strain>
    </source>
</reference>
<gene>
    <name evidence="8" type="ORF">DRP44_04530</name>
</gene>
<name>A0A660S9N4_UNCT6</name>
<comment type="caution">
    <text evidence="5">Lacks conserved residue(s) required for the propagation of feature annotation.</text>
</comment>
<dbReference type="PANTHER" id="PTHR43806:SF67">
    <property type="entry name" value="EGF-LIKE DOMAIN-CONTAINING PROTEIN"/>
    <property type="match status" value="1"/>
</dbReference>
<dbReference type="EMBL" id="QNBC01000050">
    <property type="protein sequence ID" value="RKX66248.1"/>
    <property type="molecule type" value="Genomic_DNA"/>
</dbReference>
<dbReference type="InterPro" id="IPR036852">
    <property type="entry name" value="Peptidase_S8/S53_dom_sf"/>
</dbReference>
<evidence type="ECO:0000313" key="8">
    <source>
        <dbReference type="EMBL" id="RKX66248.1"/>
    </source>
</evidence>
<evidence type="ECO:0000256" key="6">
    <source>
        <dbReference type="SAM" id="Phobius"/>
    </source>
</evidence>
<dbReference type="Gene3D" id="2.60.40.4070">
    <property type="match status" value="1"/>
</dbReference>
<evidence type="ECO:0000256" key="4">
    <source>
        <dbReference type="ARBA" id="ARBA00022825"/>
    </source>
</evidence>
<comment type="caution">
    <text evidence="8">The sequence shown here is derived from an EMBL/GenBank/DDBJ whole genome shotgun (WGS) entry which is preliminary data.</text>
</comment>
<dbReference type="PRINTS" id="PR00723">
    <property type="entry name" value="SUBTILISIN"/>
</dbReference>
<dbReference type="Gene3D" id="3.40.50.200">
    <property type="entry name" value="Peptidase S8/S53 domain"/>
    <property type="match status" value="1"/>
</dbReference>
<keyword evidence="6" id="KW-0472">Membrane</keyword>
<keyword evidence="2" id="KW-0645">Protease</keyword>
<keyword evidence="3" id="KW-0378">Hydrolase</keyword>
<evidence type="ECO:0000256" key="2">
    <source>
        <dbReference type="ARBA" id="ARBA00022670"/>
    </source>
</evidence>
<keyword evidence="6" id="KW-0812">Transmembrane</keyword>
<sequence>MLLFTKIRVNSNKGSVMKKVLLFAVIMGLIPVFLFPNGNSSKYWIYFKDKGIKNQQQYRNAITRLKNSYNTHALARRKKLKGQNPFDYTDLPVCSDYISILKGKGIKIHRMSNWLNAVSVTLNSNRINEISGLSFVKEIVPVRKYILKRSNESKIARPKNARVMYSTINWDYDYWYSVTQISKLNIQPIHHKGFNGAGVRIAILSTGFELTHQCLASIQNNIMAKRDFLYNDTIVSYDPAQDSIDEIEEGTSVLSIIGGYYPGTFIGPAFASNFILAKIKKAGVIDTTDEDNWIAACEWADSMGADIIYSDIGINYWYTQSQMDGNTCAITKEADLAASKGILVVQPIGNKYNSTYMLAPADGDSVLTVGATDNDDKYLASLSIAGPTADGRIKPDVATLGEDVVYAASKALTVYDTATGNVDTTIDVDTTYLQSDGTEYAAAMIAGASALLLQSHPKWSPIQVKNALAEYASNISSPDNEIGAGIPDLYKSYNLGSGSMNGWRIIVNNDTIPFSDDTTIPENKSVIFGNVPQIGDLVSHYTDLDTANCLYVKIDSGLYVGDSSRIRLIDYTGTIIDSFMIGGGGLYYKSPDSMRMTDIIPQSNDYPSGIYITALSNDADSFYDYVKVSNINSGESITDTINPELTNIIGKIYPNPVSIESNNEMIIPFVMGNASLVRFFVYSMSGKQLYKREIGELKPGRYDNERSAIHWDMTDNKGRKVKPGIYYIIVNDGIHNSIKKVAITK</sequence>
<dbReference type="Proteomes" id="UP000282321">
    <property type="component" value="Unassembled WGS sequence"/>
</dbReference>
<organism evidence="8 9">
    <name type="scientific">candidate division TA06 bacterium</name>
    <dbReference type="NCBI Taxonomy" id="2250710"/>
    <lineage>
        <taxon>Bacteria</taxon>
        <taxon>Bacteria division TA06</taxon>
    </lineage>
</organism>